<proteinExistence type="predicted"/>
<accession>A0AAV7VWK0</accession>
<protein>
    <submittedName>
        <fullName evidence="2">Uncharacterized protein</fullName>
    </submittedName>
</protein>
<dbReference type="AlphaFoldDB" id="A0AAV7VWK0"/>
<keyword evidence="3" id="KW-1185">Reference proteome</keyword>
<reference evidence="2" key="1">
    <citation type="journal article" date="2022" name="bioRxiv">
        <title>Sequencing and chromosome-scale assembly of the giantPleurodeles waltlgenome.</title>
        <authorList>
            <person name="Brown T."/>
            <person name="Elewa A."/>
            <person name="Iarovenko S."/>
            <person name="Subramanian E."/>
            <person name="Araus A.J."/>
            <person name="Petzold A."/>
            <person name="Susuki M."/>
            <person name="Suzuki K.-i.T."/>
            <person name="Hayashi T."/>
            <person name="Toyoda A."/>
            <person name="Oliveira C."/>
            <person name="Osipova E."/>
            <person name="Leigh N.D."/>
            <person name="Simon A."/>
            <person name="Yun M.H."/>
        </authorList>
    </citation>
    <scope>NUCLEOTIDE SEQUENCE</scope>
    <source>
        <strain evidence="2">20211129_DDA</strain>
        <tissue evidence="2">Liver</tissue>
    </source>
</reference>
<evidence type="ECO:0000313" key="3">
    <source>
        <dbReference type="Proteomes" id="UP001066276"/>
    </source>
</evidence>
<feature type="region of interest" description="Disordered" evidence="1">
    <location>
        <begin position="1"/>
        <end position="46"/>
    </location>
</feature>
<organism evidence="2 3">
    <name type="scientific">Pleurodeles waltl</name>
    <name type="common">Iberian ribbed newt</name>
    <dbReference type="NCBI Taxonomy" id="8319"/>
    <lineage>
        <taxon>Eukaryota</taxon>
        <taxon>Metazoa</taxon>
        <taxon>Chordata</taxon>
        <taxon>Craniata</taxon>
        <taxon>Vertebrata</taxon>
        <taxon>Euteleostomi</taxon>
        <taxon>Amphibia</taxon>
        <taxon>Batrachia</taxon>
        <taxon>Caudata</taxon>
        <taxon>Salamandroidea</taxon>
        <taxon>Salamandridae</taxon>
        <taxon>Pleurodelinae</taxon>
        <taxon>Pleurodeles</taxon>
    </lineage>
</organism>
<comment type="caution">
    <text evidence="2">The sequence shown here is derived from an EMBL/GenBank/DDBJ whole genome shotgun (WGS) entry which is preliminary data.</text>
</comment>
<evidence type="ECO:0000256" key="1">
    <source>
        <dbReference type="SAM" id="MobiDB-lite"/>
    </source>
</evidence>
<name>A0AAV7VWK0_PLEWA</name>
<dbReference type="EMBL" id="JANPWB010000002">
    <property type="protein sequence ID" value="KAJ1205897.1"/>
    <property type="molecule type" value="Genomic_DNA"/>
</dbReference>
<evidence type="ECO:0000313" key="2">
    <source>
        <dbReference type="EMBL" id="KAJ1205897.1"/>
    </source>
</evidence>
<dbReference type="Proteomes" id="UP001066276">
    <property type="component" value="Chromosome 1_2"/>
</dbReference>
<gene>
    <name evidence="2" type="ORF">NDU88_001318</name>
</gene>
<sequence>MACHRQGRADPGGLRQAKHPLLQKVGGPETLGKEDGRGPAGEGLPLRKVCPSNLTPLMFCTLVVAYPELDERLRPSPQPQAGEYSAHHYN</sequence>